<dbReference type="CDD" id="cd02947">
    <property type="entry name" value="TRX_family"/>
    <property type="match status" value="1"/>
</dbReference>
<dbReference type="Proteomes" id="UP001501321">
    <property type="component" value="Unassembled WGS sequence"/>
</dbReference>
<gene>
    <name evidence="2" type="ORF">GCM10023095_05000</name>
</gene>
<dbReference type="PROSITE" id="PS51352">
    <property type="entry name" value="THIOREDOXIN_2"/>
    <property type="match status" value="1"/>
</dbReference>
<sequence length="116" mass="12867">MDNLCKGYNPDYSEDAPSLEQVSGQPGALLLEFGAPWCMHCQAGARAVQAAMADYPQLPHLKLYDGKGKPLGRAFKVKLWPTLILLKDGQEVARRVRPVMAEEMRELLAQLDSRGQ</sequence>
<evidence type="ECO:0000313" key="2">
    <source>
        <dbReference type="EMBL" id="GAA4493972.1"/>
    </source>
</evidence>
<dbReference type="RefSeq" id="WP_345009718.1">
    <property type="nucleotide sequence ID" value="NZ_BAABFC010000001.1"/>
</dbReference>
<comment type="caution">
    <text evidence="2">The sequence shown here is derived from an EMBL/GenBank/DDBJ whole genome shotgun (WGS) entry which is preliminary data.</text>
</comment>
<dbReference type="Pfam" id="PF00085">
    <property type="entry name" value="Thioredoxin"/>
    <property type="match status" value="1"/>
</dbReference>
<evidence type="ECO:0000259" key="1">
    <source>
        <dbReference type="PROSITE" id="PS51352"/>
    </source>
</evidence>
<dbReference type="EMBL" id="BAABFC010000001">
    <property type="protein sequence ID" value="GAA4493972.1"/>
    <property type="molecule type" value="Genomic_DNA"/>
</dbReference>
<proteinExistence type="predicted"/>
<name>A0ABP8PX96_9GAMM</name>
<reference evidence="3" key="1">
    <citation type="journal article" date="2019" name="Int. J. Syst. Evol. Microbiol.">
        <title>The Global Catalogue of Microorganisms (GCM) 10K type strain sequencing project: providing services to taxonomists for standard genome sequencing and annotation.</title>
        <authorList>
            <consortium name="The Broad Institute Genomics Platform"/>
            <consortium name="The Broad Institute Genome Sequencing Center for Infectious Disease"/>
            <person name="Wu L."/>
            <person name="Ma J."/>
        </authorList>
    </citation>
    <scope>NUCLEOTIDE SEQUENCE [LARGE SCALE GENOMIC DNA]</scope>
    <source>
        <strain evidence="3">JCM 32226</strain>
    </source>
</reference>
<protein>
    <submittedName>
        <fullName evidence="2">Thioredoxin family protein</fullName>
    </submittedName>
</protein>
<dbReference type="InterPro" id="IPR036249">
    <property type="entry name" value="Thioredoxin-like_sf"/>
</dbReference>
<dbReference type="SUPFAM" id="SSF52833">
    <property type="entry name" value="Thioredoxin-like"/>
    <property type="match status" value="1"/>
</dbReference>
<evidence type="ECO:0000313" key="3">
    <source>
        <dbReference type="Proteomes" id="UP001501321"/>
    </source>
</evidence>
<dbReference type="Gene3D" id="3.40.30.10">
    <property type="entry name" value="Glutaredoxin"/>
    <property type="match status" value="1"/>
</dbReference>
<keyword evidence="3" id="KW-1185">Reference proteome</keyword>
<organism evidence="2 3">
    <name type="scientific">Pseudaeromonas paramecii</name>
    <dbReference type="NCBI Taxonomy" id="2138166"/>
    <lineage>
        <taxon>Bacteria</taxon>
        <taxon>Pseudomonadati</taxon>
        <taxon>Pseudomonadota</taxon>
        <taxon>Gammaproteobacteria</taxon>
        <taxon>Aeromonadales</taxon>
        <taxon>Aeromonadaceae</taxon>
        <taxon>Pseudaeromonas</taxon>
    </lineage>
</organism>
<dbReference type="InterPro" id="IPR013766">
    <property type="entry name" value="Thioredoxin_domain"/>
</dbReference>
<feature type="domain" description="Thioredoxin" evidence="1">
    <location>
        <begin position="1"/>
        <end position="113"/>
    </location>
</feature>
<accession>A0ABP8PX96</accession>